<evidence type="ECO:0000259" key="3">
    <source>
        <dbReference type="Pfam" id="PF04321"/>
    </source>
</evidence>
<comment type="similarity">
    <text evidence="1 2">Belongs to the dTDP-4-dehydrorhamnose reductase family.</text>
</comment>
<keyword evidence="5" id="KW-1185">Reference proteome</keyword>
<evidence type="ECO:0000313" key="4">
    <source>
        <dbReference type="EMBL" id="KAB1640761.1"/>
    </source>
</evidence>
<dbReference type="RefSeq" id="WP_158049390.1">
    <property type="nucleotide sequence ID" value="NZ_WAJR01000009.1"/>
</dbReference>
<evidence type="ECO:0000313" key="5">
    <source>
        <dbReference type="Proteomes" id="UP000468668"/>
    </source>
</evidence>
<dbReference type="OrthoDB" id="9803892at2"/>
<dbReference type="CDD" id="cd05254">
    <property type="entry name" value="dTDP_HR_like_SDR_e"/>
    <property type="match status" value="1"/>
</dbReference>
<dbReference type="EC" id="1.1.1.133" evidence="2"/>
<comment type="caution">
    <text evidence="4">The sequence shown here is derived from an EMBL/GenBank/DDBJ whole genome shotgun (WGS) entry which is preliminary data.</text>
</comment>
<evidence type="ECO:0000256" key="1">
    <source>
        <dbReference type="ARBA" id="ARBA00010944"/>
    </source>
</evidence>
<sequence length="288" mass="31651">MSVESQATVWITGAAGRMGRTISARLDHNRYRVVTTDRELDIVDLQRSLAFAESERPSFVINCAALASRTEAEANPDRAYQVNALGARNLAIASASVGATLVHLSTDDLFPATSEHPFNEFDPTDPPHVYGKSKLAGERFVCELNRRHIIVRSSWVYTAEPDDILPRALKASREGRTVYVPANQFACPTSADTFAKAVVSVMESNEFGTFHAACTGVTSRFEFFERAFELVGEPIGNLRGASKPEHGYRIELDNMMARLTGVFEMPTWEDDLAAFVACHDLTAAGSEK</sequence>
<protein>
    <recommendedName>
        <fullName evidence="2">dTDP-4-dehydrorhamnose reductase</fullName>
        <ecNumber evidence="2">1.1.1.133</ecNumber>
    </recommendedName>
</protein>
<dbReference type="InterPro" id="IPR005913">
    <property type="entry name" value="dTDP_dehydrorham_reduct"/>
</dbReference>
<proteinExistence type="inferred from homology"/>
<keyword evidence="2" id="KW-0521">NADP</keyword>
<dbReference type="GeneID" id="98657790"/>
<dbReference type="InterPro" id="IPR036291">
    <property type="entry name" value="NAD(P)-bd_dom_sf"/>
</dbReference>
<dbReference type="GO" id="GO:0008831">
    <property type="term" value="F:dTDP-4-dehydrorhamnose reductase activity"/>
    <property type="evidence" value="ECO:0007669"/>
    <property type="project" value="UniProtKB-EC"/>
</dbReference>
<dbReference type="Gene3D" id="3.40.50.720">
    <property type="entry name" value="NAD(P)-binding Rossmann-like Domain"/>
    <property type="match status" value="1"/>
</dbReference>
<dbReference type="GO" id="GO:0005829">
    <property type="term" value="C:cytosol"/>
    <property type="evidence" value="ECO:0007669"/>
    <property type="project" value="TreeGrafter"/>
</dbReference>
<dbReference type="Proteomes" id="UP000468668">
    <property type="component" value="Unassembled WGS sequence"/>
</dbReference>
<dbReference type="Pfam" id="PF04321">
    <property type="entry name" value="RmlD_sub_bind"/>
    <property type="match status" value="1"/>
</dbReference>
<dbReference type="SUPFAM" id="SSF51735">
    <property type="entry name" value="NAD(P)-binding Rossmann-fold domains"/>
    <property type="match status" value="1"/>
</dbReference>
<comment type="pathway">
    <text evidence="2">Carbohydrate biosynthesis; dTDP-L-rhamnose biosynthesis.</text>
</comment>
<gene>
    <name evidence="4" type="ORF">F8C90_05145</name>
</gene>
<feature type="domain" description="RmlD-like substrate binding" evidence="3">
    <location>
        <begin position="9"/>
        <end position="277"/>
    </location>
</feature>
<dbReference type="PANTHER" id="PTHR10491">
    <property type="entry name" value="DTDP-4-DEHYDRORHAMNOSE REDUCTASE"/>
    <property type="match status" value="1"/>
</dbReference>
<reference evidence="4 5" key="1">
    <citation type="submission" date="2019-09" db="EMBL/GenBank/DDBJ databases">
        <title>Whole genome shotgun sequencing (WGS) of Ellagibacter isourolithinifaciens DSM 104140(T) and Adlercreutzia muris DSM 29508(T).</title>
        <authorList>
            <person name="Stoll D.A."/>
            <person name="Danylec N."/>
            <person name="Huch M."/>
        </authorList>
    </citation>
    <scope>NUCLEOTIDE SEQUENCE [LARGE SCALE GENOMIC DNA]</scope>
    <source>
        <strain evidence="4 5">DSM 104140</strain>
    </source>
</reference>
<name>A0A6N6NP25_9ACTN</name>
<dbReference type="GO" id="GO:0019305">
    <property type="term" value="P:dTDP-rhamnose biosynthetic process"/>
    <property type="evidence" value="ECO:0007669"/>
    <property type="project" value="UniProtKB-UniPathway"/>
</dbReference>
<organism evidence="4 5">
    <name type="scientific">Ellagibacter isourolithinifaciens</name>
    <dbReference type="NCBI Taxonomy" id="2137581"/>
    <lineage>
        <taxon>Bacteria</taxon>
        <taxon>Bacillati</taxon>
        <taxon>Actinomycetota</taxon>
        <taxon>Coriobacteriia</taxon>
        <taxon>Eggerthellales</taxon>
        <taxon>Eggerthellaceae</taxon>
        <taxon>Ellagibacter</taxon>
    </lineage>
</organism>
<dbReference type="PANTHER" id="PTHR10491:SF4">
    <property type="entry name" value="METHIONINE ADENOSYLTRANSFERASE 2 SUBUNIT BETA"/>
    <property type="match status" value="1"/>
</dbReference>
<dbReference type="Gene3D" id="3.90.25.10">
    <property type="entry name" value="UDP-galactose 4-epimerase, domain 1"/>
    <property type="match status" value="1"/>
</dbReference>
<keyword evidence="2" id="KW-0560">Oxidoreductase</keyword>
<dbReference type="AlphaFoldDB" id="A0A6N6NP25"/>
<dbReference type="EMBL" id="WAJR01000009">
    <property type="protein sequence ID" value="KAB1640761.1"/>
    <property type="molecule type" value="Genomic_DNA"/>
</dbReference>
<comment type="function">
    <text evidence="2">Catalyzes the reduction of dTDP-6-deoxy-L-lyxo-4-hexulose to yield dTDP-L-rhamnose.</text>
</comment>
<dbReference type="UniPathway" id="UPA00124"/>
<evidence type="ECO:0000256" key="2">
    <source>
        <dbReference type="RuleBase" id="RU364082"/>
    </source>
</evidence>
<accession>A0A6N6NP25</accession>
<dbReference type="InterPro" id="IPR029903">
    <property type="entry name" value="RmlD-like-bd"/>
</dbReference>